<accession>W9PUN4</accession>
<feature type="region of interest" description="Disordered" evidence="1">
    <location>
        <begin position="1"/>
        <end position="29"/>
    </location>
</feature>
<proteinExistence type="predicted"/>
<evidence type="ECO:0000313" key="2">
    <source>
        <dbReference type="EMBL" id="EXA45997.1"/>
    </source>
</evidence>
<feature type="compositionally biased region" description="Pro residues" evidence="1">
    <location>
        <begin position="1"/>
        <end position="11"/>
    </location>
</feature>
<reference evidence="2" key="2">
    <citation type="submission" date="2012-05" db="EMBL/GenBank/DDBJ databases">
        <title>Annotation of the Genome Sequence of Fusarium oxysporum HDV247.</title>
        <authorList>
            <consortium name="The Broad Institute Genomics Platform"/>
            <person name="Ma L.-J."/>
            <person name="Corby-Kistler H."/>
            <person name="Broz K."/>
            <person name="Gale L.R."/>
            <person name="Jonkers W."/>
            <person name="O'Donnell K."/>
            <person name="Ploetz R."/>
            <person name="Steinberg C."/>
            <person name="Schwartz D.C."/>
            <person name="VanEtten H."/>
            <person name="Zhou S."/>
            <person name="Young S.K."/>
            <person name="Zeng Q."/>
            <person name="Gargeya S."/>
            <person name="Fitzgerald M."/>
            <person name="Abouelleil A."/>
            <person name="Alvarado L."/>
            <person name="Chapman S.B."/>
            <person name="Gainer-Dewar J."/>
            <person name="Goldberg J."/>
            <person name="Griggs A."/>
            <person name="Gujja S."/>
            <person name="Hansen M."/>
            <person name="Howarth C."/>
            <person name="Imamovic A."/>
            <person name="Ireland A."/>
            <person name="Larimer J."/>
            <person name="McCowan C."/>
            <person name="Murphy C."/>
            <person name="Pearson M."/>
            <person name="Poon T.W."/>
            <person name="Priest M."/>
            <person name="Roberts A."/>
            <person name="Saif S."/>
            <person name="Shea T."/>
            <person name="Sykes S."/>
            <person name="Wortman J."/>
            <person name="Nusbaum C."/>
            <person name="Birren B."/>
        </authorList>
    </citation>
    <scope>NUCLEOTIDE SEQUENCE</scope>
    <source>
        <strain evidence="2">HDV247</strain>
    </source>
</reference>
<dbReference type="AlphaFoldDB" id="W9PUN4"/>
<feature type="compositionally biased region" description="Polar residues" evidence="1">
    <location>
        <begin position="12"/>
        <end position="26"/>
    </location>
</feature>
<gene>
    <name evidence="2" type="ORF">FOVG_06798</name>
</gene>
<reference evidence="2" key="1">
    <citation type="submission" date="2011-10" db="EMBL/GenBank/DDBJ databases">
        <title>The Genome Sequence of Fusarium oxysporum HDV247.</title>
        <authorList>
            <consortium name="The Broad Institute Genome Sequencing Platform"/>
            <person name="Ma L.-J."/>
            <person name="Gale L.R."/>
            <person name="Schwartz D.C."/>
            <person name="Zhou S."/>
            <person name="Corby-Kistler H."/>
            <person name="Young S.K."/>
            <person name="Zeng Q."/>
            <person name="Gargeya S."/>
            <person name="Fitzgerald M."/>
            <person name="Haas B."/>
            <person name="Abouelleil A."/>
            <person name="Alvarado L."/>
            <person name="Arachchi H.M."/>
            <person name="Berlin A."/>
            <person name="Brown A."/>
            <person name="Chapman S.B."/>
            <person name="Chen Z."/>
            <person name="Dunbar C."/>
            <person name="Freedman E."/>
            <person name="Gearin G."/>
            <person name="Goldberg J."/>
            <person name="Griggs A."/>
            <person name="Gujja S."/>
            <person name="Heiman D."/>
            <person name="Howarth C."/>
            <person name="Larson L."/>
            <person name="Lui A."/>
            <person name="MacDonald P.J.P."/>
            <person name="Montmayeur A."/>
            <person name="Murphy C."/>
            <person name="Neiman D."/>
            <person name="Pearson M."/>
            <person name="Priest M."/>
            <person name="Roberts A."/>
            <person name="Saif S."/>
            <person name="Shea T."/>
            <person name="Shenoy N."/>
            <person name="Sisk P."/>
            <person name="Stolte C."/>
            <person name="Sykes S."/>
            <person name="Wortman J."/>
            <person name="Nusbaum C."/>
            <person name="Birren B."/>
        </authorList>
    </citation>
    <scope>NUCLEOTIDE SEQUENCE [LARGE SCALE GENOMIC DNA]</scope>
    <source>
        <strain evidence="2">HDV247</strain>
    </source>
</reference>
<dbReference type="HOGENOM" id="CLU_146163_0_0_1"/>
<dbReference type="EMBL" id="JH650971">
    <property type="protein sequence ID" value="EXA45997.1"/>
    <property type="molecule type" value="Genomic_DNA"/>
</dbReference>
<name>W9PUN4_FUSOX</name>
<organism evidence="2">
    <name type="scientific">Fusarium oxysporum f. sp. pisi HDV247</name>
    <dbReference type="NCBI Taxonomy" id="1080344"/>
    <lineage>
        <taxon>Eukaryota</taxon>
        <taxon>Fungi</taxon>
        <taxon>Dikarya</taxon>
        <taxon>Ascomycota</taxon>
        <taxon>Pezizomycotina</taxon>
        <taxon>Sordariomycetes</taxon>
        <taxon>Hypocreomycetidae</taxon>
        <taxon>Hypocreales</taxon>
        <taxon>Nectriaceae</taxon>
        <taxon>Fusarium</taxon>
        <taxon>Fusarium oxysporum species complex</taxon>
    </lineage>
</organism>
<protein>
    <submittedName>
        <fullName evidence="2">Uncharacterized protein</fullName>
    </submittedName>
</protein>
<sequence>MFNPNDAPPPQNDISAQRPTTTSGFINPQFPRNVLASASNMNPFSPGSSFPRRGIHFRWVGYRLAAPSPLVVASHPPLLGCELGSDHHNTDIYIQNCVVITRSDLDQKPSVPGWSVPVKNTKSMEPSSYSYHLRAAGSETTGPRYEVIAK</sequence>
<dbReference type="Proteomes" id="UP000030751">
    <property type="component" value="Unassembled WGS sequence"/>
</dbReference>
<evidence type="ECO:0000256" key="1">
    <source>
        <dbReference type="SAM" id="MobiDB-lite"/>
    </source>
</evidence>